<reference evidence="3" key="1">
    <citation type="journal article" date="2019" name="Int. J. Syst. Evol. Microbiol.">
        <title>The Global Catalogue of Microorganisms (GCM) 10K type strain sequencing project: providing services to taxonomists for standard genome sequencing and annotation.</title>
        <authorList>
            <consortium name="The Broad Institute Genomics Platform"/>
            <consortium name="The Broad Institute Genome Sequencing Center for Infectious Disease"/>
            <person name="Wu L."/>
            <person name="Ma J."/>
        </authorList>
    </citation>
    <scope>NUCLEOTIDE SEQUENCE [LARGE SCALE GENOMIC DNA]</scope>
    <source>
        <strain evidence="3">KCTC 12848</strain>
    </source>
</reference>
<evidence type="ECO:0000313" key="2">
    <source>
        <dbReference type="EMBL" id="MFD2312468.1"/>
    </source>
</evidence>
<keyword evidence="3" id="KW-1185">Reference proteome</keyword>
<protein>
    <recommendedName>
        <fullName evidence="4">Branched-chain amino acid ABC transporter permease</fullName>
    </recommendedName>
</protein>
<evidence type="ECO:0008006" key="4">
    <source>
        <dbReference type="Google" id="ProtNLM"/>
    </source>
</evidence>
<gene>
    <name evidence="2" type="ORF">ACFSKX_18785</name>
</gene>
<organism evidence="2 3">
    <name type="scientific">Microbulbifer halophilus</name>
    <dbReference type="NCBI Taxonomy" id="453963"/>
    <lineage>
        <taxon>Bacteria</taxon>
        <taxon>Pseudomonadati</taxon>
        <taxon>Pseudomonadota</taxon>
        <taxon>Gammaproteobacteria</taxon>
        <taxon>Cellvibrionales</taxon>
        <taxon>Microbulbiferaceae</taxon>
        <taxon>Microbulbifer</taxon>
    </lineage>
</organism>
<proteinExistence type="predicted"/>
<evidence type="ECO:0000313" key="3">
    <source>
        <dbReference type="Proteomes" id="UP001597425"/>
    </source>
</evidence>
<accession>A0ABW5EJK9</accession>
<dbReference type="RefSeq" id="WP_265723581.1">
    <property type="nucleotide sequence ID" value="NZ_JAPIVK010000059.1"/>
</dbReference>
<keyword evidence="1" id="KW-0472">Membrane</keyword>
<comment type="caution">
    <text evidence="2">The sequence shown here is derived from an EMBL/GenBank/DDBJ whole genome shotgun (WGS) entry which is preliminary data.</text>
</comment>
<sequence>MELIILLIVIVAVLVLPLKMAAALLGARNTGVFHCLFALLLAVVIQRFVGGMIPGVTAEYGMLITIPLAAIAYMMVLDTGFLTAILIAIVQGLILIGATLLLGGFLAAAGS</sequence>
<dbReference type="EMBL" id="JBHUJD010000045">
    <property type="protein sequence ID" value="MFD2312468.1"/>
    <property type="molecule type" value="Genomic_DNA"/>
</dbReference>
<feature type="transmembrane region" description="Helical" evidence="1">
    <location>
        <begin position="31"/>
        <end position="49"/>
    </location>
</feature>
<feature type="transmembrane region" description="Helical" evidence="1">
    <location>
        <begin position="81"/>
        <end position="109"/>
    </location>
</feature>
<evidence type="ECO:0000256" key="1">
    <source>
        <dbReference type="SAM" id="Phobius"/>
    </source>
</evidence>
<keyword evidence="1" id="KW-0812">Transmembrane</keyword>
<feature type="transmembrane region" description="Helical" evidence="1">
    <location>
        <begin position="56"/>
        <end position="75"/>
    </location>
</feature>
<name>A0ABW5EJK9_9GAMM</name>
<dbReference type="Proteomes" id="UP001597425">
    <property type="component" value="Unassembled WGS sequence"/>
</dbReference>
<keyword evidence="1" id="KW-1133">Transmembrane helix</keyword>